<evidence type="ECO:0000313" key="2">
    <source>
        <dbReference type="EMBL" id="GMN47232.1"/>
    </source>
</evidence>
<reference evidence="2" key="1">
    <citation type="submission" date="2023-07" db="EMBL/GenBank/DDBJ databases">
        <title>draft genome sequence of fig (Ficus carica).</title>
        <authorList>
            <person name="Takahashi T."/>
            <person name="Nishimura K."/>
        </authorList>
    </citation>
    <scope>NUCLEOTIDE SEQUENCE</scope>
</reference>
<evidence type="ECO:0000256" key="1">
    <source>
        <dbReference type="SAM" id="MobiDB-lite"/>
    </source>
</evidence>
<feature type="region of interest" description="Disordered" evidence="1">
    <location>
        <begin position="1"/>
        <end position="32"/>
    </location>
</feature>
<name>A0AA88D9V3_FICCA</name>
<comment type="caution">
    <text evidence="2">The sequence shown here is derived from an EMBL/GenBank/DDBJ whole genome shotgun (WGS) entry which is preliminary data.</text>
</comment>
<organism evidence="2 3">
    <name type="scientific">Ficus carica</name>
    <name type="common">Common fig</name>
    <dbReference type="NCBI Taxonomy" id="3494"/>
    <lineage>
        <taxon>Eukaryota</taxon>
        <taxon>Viridiplantae</taxon>
        <taxon>Streptophyta</taxon>
        <taxon>Embryophyta</taxon>
        <taxon>Tracheophyta</taxon>
        <taxon>Spermatophyta</taxon>
        <taxon>Magnoliopsida</taxon>
        <taxon>eudicotyledons</taxon>
        <taxon>Gunneridae</taxon>
        <taxon>Pentapetalae</taxon>
        <taxon>rosids</taxon>
        <taxon>fabids</taxon>
        <taxon>Rosales</taxon>
        <taxon>Moraceae</taxon>
        <taxon>Ficeae</taxon>
        <taxon>Ficus</taxon>
    </lineage>
</organism>
<proteinExistence type="predicted"/>
<dbReference type="AlphaFoldDB" id="A0AA88D9V3"/>
<keyword evidence="3" id="KW-1185">Reference proteome</keyword>
<evidence type="ECO:0000313" key="3">
    <source>
        <dbReference type="Proteomes" id="UP001187192"/>
    </source>
</evidence>
<gene>
    <name evidence="2" type="ORF">TIFTF001_016421</name>
</gene>
<sequence length="106" mass="11872">MLVSTSHARNHDTEGLKRGHHVQTLSSKPQGHCHQVVLPTPPRFDRFIQRVDQDLFGELFSIIQEPNELHHGLIKGFGMVVTKIPNCSDIVALLALKRGLLAKSNF</sequence>
<protein>
    <submittedName>
        <fullName evidence="2">Uncharacterized protein</fullName>
    </submittedName>
</protein>
<accession>A0AA88D9V3</accession>
<dbReference type="EMBL" id="BTGU01000025">
    <property type="protein sequence ID" value="GMN47232.1"/>
    <property type="molecule type" value="Genomic_DNA"/>
</dbReference>
<dbReference type="Proteomes" id="UP001187192">
    <property type="component" value="Unassembled WGS sequence"/>
</dbReference>